<feature type="compositionally biased region" description="Polar residues" evidence="1">
    <location>
        <begin position="501"/>
        <end position="515"/>
    </location>
</feature>
<accession>A0A978VZ47</accession>
<feature type="region of interest" description="Disordered" evidence="1">
    <location>
        <begin position="445"/>
        <end position="473"/>
    </location>
</feature>
<feature type="region of interest" description="Disordered" evidence="1">
    <location>
        <begin position="376"/>
        <end position="395"/>
    </location>
</feature>
<feature type="compositionally biased region" description="Acidic residues" evidence="1">
    <location>
        <begin position="264"/>
        <end position="277"/>
    </location>
</feature>
<evidence type="ECO:0000256" key="1">
    <source>
        <dbReference type="SAM" id="MobiDB-lite"/>
    </source>
</evidence>
<protein>
    <submittedName>
        <fullName evidence="2">Uncharacterized protein</fullName>
    </submittedName>
</protein>
<proteinExistence type="predicted"/>
<feature type="compositionally biased region" description="Basic and acidic residues" evidence="1">
    <location>
        <begin position="461"/>
        <end position="473"/>
    </location>
</feature>
<evidence type="ECO:0000313" key="2">
    <source>
        <dbReference type="EMBL" id="KAH7544981.1"/>
    </source>
</evidence>
<reference evidence="2" key="1">
    <citation type="journal article" date="2021" name="Front. Plant Sci.">
        <title>Chromosome-Scale Genome Assembly for Chinese Sour Jujube and Insights Into Its Genome Evolution and Domestication Signature.</title>
        <authorList>
            <person name="Shen L.-Y."/>
            <person name="Luo H."/>
            <person name="Wang X.-L."/>
            <person name="Wang X.-M."/>
            <person name="Qiu X.-J."/>
            <person name="Liu H."/>
            <person name="Zhou S.-S."/>
            <person name="Jia K.-H."/>
            <person name="Nie S."/>
            <person name="Bao Y.-T."/>
            <person name="Zhang R.-G."/>
            <person name="Yun Q.-Z."/>
            <person name="Chai Y.-H."/>
            <person name="Lu J.-Y."/>
            <person name="Li Y."/>
            <person name="Zhao S.-W."/>
            <person name="Mao J.-F."/>
            <person name="Jia S.-G."/>
            <person name="Mao Y.-M."/>
        </authorList>
    </citation>
    <scope>NUCLEOTIDE SEQUENCE</scope>
    <source>
        <strain evidence="2">AT0</strain>
        <tissue evidence="2">Leaf</tissue>
    </source>
</reference>
<dbReference type="Proteomes" id="UP000813462">
    <property type="component" value="Unassembled WGS sequence"/>
</dbReference>
<evidence type="ECO:0000313" key="3">
    <source>
        <dbReference type="Proteomes" id="UP000813462"/>
    </source>
</evidence>
<dbReference type="PANTHER" id="PTHR33671:SF3">
    <property type="entry name" value="F28N24.8 PROTEIN"/>
    <property type="match status" value="1"/>
</dbReference>
<sequence length="794" mass="87988">MEERKLNFNARLLSVRRFATISVPTEKESGKIIENSPPTTEHVLSPHESYFNMDQVTEPAALVPFHWEQIPGKAKDGKKAGPQRLKEEPSITPKLPPGKVLNAMKQSSGMDSAYQNGTRPRIKAYSFNDELMESKCSKEGPNQRGGLGMEDDNDIYSDALETLSSNESVSLNCSASGLSGYDGTDVKQSGTFSTDSQTRDFMMRRFLPAAKAMVLDSPHYATARRQPMAPEQPREIKKMVNEDKTSVHNEIDSNVVPQFGQHQEEEESEDEVSEYDESPNISAKGCGLFPRLRLSNSLCLLNPVPGMKVRTRAHTPPTHEVARAGRKTNKQSEYKTVNKHALDVAYKQKSDRGFRSAELQAVKSKGTDESRRFAYSGELQKGRSPPFGQPRSAGVSPFRNAACQSPFRGQSDRGIRSGELQVVKNRLVGESSRFAYSGELPKGRISPFRQPRSGGISPFRNEAHESPFRGESDRGVLSAELQAVKSKLSCESSRFTFSGDLQNGRTSPFRQSRSGGISPYRNEARQSPFREVGLLGIPKEGNIKTSSRTNLYSRSSNKFQDVQKNKPGPFSIVPAIEKTVYVDTVNNNIAERSYPNSGSIASKGPMDSASEEFENFLEQRGIEETSTSESLFQEVKCPNIVGRESILEPQVFHSVDDKQSRLSEISHFKAQAVMEASRLGIGREIKSLDLPKLLTANGNADINTGQIVKADVEDINTSFVTSPLPPPLPKSPSESWLWRTLPSVSMKNPISHMNLGLLTKKTESKTSSTNTKWETIVKTSKLNHDHARYSEVIT</sequence>
<dbReference type="InterPro" id="IPR007789">
    <property type="entry name" value="DUF688"/>
</dbReference>
<feature type="region of interest" description="Disordered" evidence="1">
    <location>
        <begin position="255"/>
        <end position="279"/>
    </location>
</feature>
<name>A0A978VZ47_ZIZJJ</name>
<feature type="compositionally biased region" description="Basic and acidic residues" evidence="1">
    <location>
        <begin position="73"/>
        <end position="89"/>
    </location>
</feature>
<dbReference type="Pfam" id="PF05097">
    <property type="entry name" value="DUF688"/>
    <property type="match status" value="2"/>
</dbReference>
<feature type="region of interest" description="Disordered" evidence="1">
    <location>
        <begin position="72"/>
        <end position="98"/>
    </location>
</feature>
<dbReference type="PANTHER" id="PTHR33671">
    <property type="entry name" value="N-METHYLTRANSFERASE, PUTATIVE (DUF688)-RELATED"/>
    <property type="match status" value="1"/>
</dbReference>
<comment type="caution">
    <text evidence="2">The sequence shown here is derived from an EMBL/GenBank/DDBJ whole genome shotgun (WGS) entry which is preliminary data.</text>
</comment>
<feature type="region of interest" description="Disordered" evidence="1">
    <location>
        <begin position="310"/>
        <end position="333"/>
    </location>
</feature>
<dbReference type="EMBL" id="JAEACU010000001">
    <property type="protein sequence ID" value="KAH7544981.1"/>
    <property type="molecule type" value="Genomic_DNA"/>
</dbReference>
<gene>
    <name evidence="2" type="ORF">FEM48_Zijuj01G0043700</name>
</gene>
<feature type="region of interest" description="Disordered" evidence="1">
    <location>
        <begin position="501"/>
        <end position="525"/>
    </location>
</feature>
<dbReference type="AlphaFoldDB" id="A0A978VZ47"/>
<organism evidence="2 3">
    <name type="scientific">Ziziphus jujuba var. spinosa</name>
    <dbReference type="NCBI Taxonomy" id="714518"/>
    <lineage>
        <taxon>Eukaryota</taxon>
        <taxon>Viridiplantae</taxon>
        <taxon>Streptophyta</taxon>
        <taxon>Embryophyta</taxon>
        <taxon>Tracheophyta</taxon>
        <taxon>Spermatophyta</taxon>
        <taxon>Magnoliopsida</taxon>
        <taxon>eudicotyledons</taxon>
        <taxon>Gunneridae</taxon>
        <taxon>Pentapetalae</taxon>
        <taxon>rosids</taxon>
        <taxon>fabids</taxon>
        <taxon>Rosales</taxon>
        <taxon>Rhamnaceae</taxon>
        <taxon>Paliureae</taxon>
        <taxon>Ziziphus</taxon>
    </lineage>
</organism>